<evidence type="ECO:0000259" key="9">
    <source>
        <dbReference type="PROSITE" id="PS51722"/>
    </source>
</evidence>
<comment type="similarity">
    <text evidence="1">Belongs to the TRAFAC class translation factor GTPase superfamily. Classic translation factor GTPase family. EF-Tu/EF-1A subfamily.</text>
</comment>
<dbReference type="SUPFAM" id="SSF50447">
    <property type="entry name" value="Translation proteins"/>
    <property type="match status" value="1"/>
</dbReference>
<dbReference type="VEuPathDB" id="TriTrypDB:TvY486_1114110"/>
<dbReference type="InterPro" id="IPR044127">
    <property type="entry name" value="eIF2g_dom_2"/>
</dbReference>
<comment type="catalytic activity">
    <reaction evidence="8">
        <text>GTP + H2O = GDP + phosphate + H(+)</text>
        <dbReference type="Rhea" id="RHEA:19669"/>
        <dbReference type="ChEBI" id="CHEBI:15377"/>
        <dbReference type="ChEBI" id="CHEBI:15378"/>
        <dbReference type="ChEBI" id="CHEBI:37565"/>
        <dbReference type="ChEBI" id="CHEBI:43474"/>
        <dbReference type="ChEBI" id="CHEBI:58189"/>
        <dbReference type="EC" id="3.6.5.3"/>
    </reaction>
</comment>
<dbReference type="OMA" id="NIGMVGH"/>
<dbReference type="SUPFAM" id="SSF52540">
    <property type="entry name" value="P-loop containing nucleoside triphosphate hydrolases"/>
    <property type="match status" value="1"/>
</dbReference>
<dbReference type="FunFam" id="3.40.50.300:FF:000065">
    <property type="entry name" value="Eukaryotic translation initiation factor 2 subunit gamma"/>
    <property type="match status" value="1"/>
</dbReference>
<dbReference type="EMBL" id="HE573027">
    <property type="protein sequence ID" value="CCC53927.1"/>
    <property type="molecule type" value="Genomic_DNA"/>
</dbReference>
<keyword evidence="6" id="KW-0648">Protein biosynthesis</keyword>
<dbReference type="Gene3D" id="2.40.30.10">
    <property type="entry name" value="Translation factors"/>
    <property type="match status" value="2"/>
</dbReference>
<dbReference type="Pfam" id="PF00009">
    <property type="entry name" value="GTP_EFTU"/>
    <property type="match status" value="1"/>
</dbReference>
<evidence type="ECO:0000256" key="1">
    <source>
        <dbReference type="ARBA" id="ARBA00007249"/>
    </source>
</evidence>
<reference evidence="10" key="1">
    <citation type="journal article" date="2012" name="Proc. Natl. Acad. Sci. U.S.A.">
        <title>Antigenic diversity is generated by distinct evolutionary mechanisms in African trypanosome species.</title>
        <authorList>
            <person name="Jackson A.P."/>
            <person name="Berry A."/>
            <person name="Aslett M."/>
            <person name="Allison H.C."/>
            <person name="Burton P."/>
            <person name="Vavrova-Anderson J."/>
            <person name="Brown R."/>
            <person name="Browne H."/>
            <person name="Corton N."/>
            <person name="Hauser H."/>
            <person name="Gamble J."/>
            <person name="Gilderthorp R."/>
            <person name="Marcello L."/>
            <person name="McQuillan J."/>
            <person name="Otto T.D."/>
            <person name="Quail M.A."/>
            <person name="Sanders M.J."/>
            <person name="van Tonder A."/>
            <person name="Ginger M.L."/>
            <person name="Field M.C."/>
            <person name="Barry J.D."/>
            <person name="Hertz-Fowler C."/>
            <person name="Berriman M."/>
        </authorList>
    </citation>
    <scope>NUCLEOTIDE SEQUENCE</scope>
    <source>
        <strain evidence="10">Y486</strain>
    </source>
</reference>
<dbReference type="PRINTS" id="PR00315">
    <property type="entry name" value="ELONGATNFCT"/>
</dbReference>
<feature type="domain" description="Tr-type G" evidence="9">
    <location>
        <begin position="50"/>
        <end position="256"/>
    </location>
</feature>
<dbReference type="InterPro" id="IPR015256">
    <property type="entry name" value="eIF2g_C"/>
</dbReference>
<evidence type="ECO:0000313" key="10">
    <source>
        <dbReference type="EMBL" id="CCC53927.1"/>
    </source>
</evidence>
<accession>G0U8K1</accession>
<dbReference type="FunFam" id="2.40.30.10:FF:000009">
    <property type="entry name" value="Eukaryotic translation initiation factor 2 subunit gamma"/>
    <property type="match status" value="1"/>
</dbReference>
<dbReference type="GO" id="GO:0000049">
    <property type="term" value="F:tRNA binding"/>
    <property type="evidence" value="ECO:0007669"/>
    <property type="project" value="InterPro"/>
</dbReference>
<dbReference type="CDD" id="cd15490">
    <property type="entry name" value="eIF2_gamma_III"/>
    <property type="match status" value="1"/>
</dbReference>
<proteinExistence type="inferred from homology"/>
<dbReference type="GO" id="GO:0003924">
    <property type="term" value="F:GTPase activity"/>
    <property type="evidence" value="ECO:0007669"/>
    <property type="project" value="InterPro"/>
</dbReference>
<dbReference type="SUPFAM" id="SSF50465">
    <property type="entry name" value="EF-Tu/eEF-1alpha/eIF2-gamma C-terminal domain"/>
    <property type="match status" value="1"/>
</dbReference>
<keyword evidence="3 10" id="KW-0396">Initiation factor</keyword>
<keyword evidence="4" id="KW-0547">Nucleotide-binding</keyword>
<dbReference type="GO" id="GO:0005829">
    <property type="term" value="C:cytosol"/>
    <property type="evidence" value="ECO:0007669"/>
    <property type="project" value="TreeGrafter"/>
</dbReference>
<dbReference type="InterPro" id="IPR044128">
    <property type="entry name" value="eIF2g_GTP-bd"/>
</dbReference>
<dbReference type="PANTHER" id="PTHR42854">
    <property type="entry name" value="EUKARYOTIC TRANSLATION INITIATION FACTOR 2 SUBUNIT 3 FAMILY MEMBER"/>
    <property type="match status" value="1"/>
</dbReference>
<gene>
    <name evidence="10" type="ORF">TVY486_1114110</name>
</gene>
<dbReference type="FunFam" id="2.40.30.10:FF:000075">
    <property type="entry name" value="Translation initiation factor 2 subunit gamma"/>
    <property type="match status" value="1"/>
</dbReference>
<dbReference type="CDD" id="cd03688">
    <property type="entry name" value="eIF2_gamma_II"/>
    <property type="match status" value="1"/>
</dbReference>
<evidence type="ECO:0000256" key="3">
    <source>
        <dbReference type="ARBA" id="ARBA00022540"/>
    </source>
</evidence>
<protein>
    <recommendedName>
        <fullName evidence="2">protein-synthesizing GTPase</fullName>
        <ecNumber evidence="2">3.6.5.3</ecNumber>
    </recommendedName>
</protein>
<dbReference type="EC" id="3.6.5.3" evidence="2"/>
<dbReference type="Gene3D" id="3.40.50.300">
    <property type="entry name" value="P-loop containing nucleotide triphosphate hydrolases"/>
    <property type="match status" value="1"/>
</dbReference>
<evidence type="ECO:0000256" key="7">
    <source>
        <dbReference type="ARBA" id="ARBA00023134"/>
    </source>
</evidence>
<dbReference type="InterPro" id="IPR009001">
    <property type="entry name" value="Transl_elong_EF1A/Init_IF2_C"/>
</dbReference>
<dbReference type="InterPro" id="IPR009000">
    <property type="entry name" value="Transl_B-barrel_sf"/>
</dbReference>
<dbReference type="NCBIfam" id="NF003077">
    <property type="entry name" value="PRK04000.1"/>
    <property type="match status" value="1"/>
</dbReference>
<keyword evidence="7" id="KW-0342">GTP-binding</keyword>
<dbReference type="InterPro" id="IPR050543">
    <property type="entry name" value="eIF2G"/>
</dbReference>
<dbReference type="Pfam" id="PF09173">
    <property type="entry name" value="eIF2_C"/>
    <property type="match status" value="1"/>
</dbReference>
<evidence type="ECO:0000256" key="5">
    <source>
        <dbReference type="ARBA" id="ARBA00022801"/>
    </source>
</evidence>
<dbReference type="InterPro" id="IPR027417">
    <property type="entry name" value="P-loop_NTPase"/>
</dbReference>
<keyword evidence="5" id="KW-0378">Hydrolase</keyword>
<dbReference type="CDD" id="cd01888">
    <property type="entry name" value="eIF2_gamma"/>
    <property type="match status" value="1"/>
</dbReference>
<dbReference type="GO" id="GO:0003743">
    <property type="term" value="F:translation initiation factor activity"/>
    <property type="evidence" value="ECO:0007669"/>
    <property type="project" value="UniProtKB-KW"/>
</dbReference>
<dbReference type="AlphaFoldDB" id="G0U8K1"/>
<evidence type="ECO:0000256" key="4">
    <source>
        <dbReference type="ARBA" id="ARBA00022741"/>
    </source>
</evidence>
<dbReference type="GO" id="GO:0005850">
    <property type="term" value="C:eukaryotic translation initiation factor 2 complex"/>
    <property type="evidence" value="ECO:0007669"/>
    <property type="project" value="TreeGrafter"/>
</dbReference>
<evidence type="ECO:0000256" key="8">
    <source>
        <dbReference type="ARBA" id="ARBA00048107"/>
    </source>
</evidence>
<evidence type="ECO:0000256" key="6">
    <source>
        <dbReference type="ARBA" id="ARBA00022917"/>
    </source>
</evidence>
<organism evidence="10">
    <name type="scientific">Trypanosoma vivax (strain Y486)</name>
    <dbReference type="NCBI Taxonomy" id="1055687"/>
    <lineage>
        <taxon>Eukaryota</taxon>
        <taxon>Discoba</taxon>
        <taxon>Euglenozoa</taxon>
        <taxon>Kinetoplastea</taxon>
        <taxon>Metakinetoplastina</taxon>
        <taxon>Trypanosomatida</taxon>
        <taxon>Trypanosomatidae</taxon>
        <taxon>Trypanosoma</taxon>
        <taxon>Duttonella</taxon>
    </lineage>
</organism>
<dbReference type="InterPro" id="IPR000795">
    <property type="entry name" value="T_Tr_GTP-bd_dom"/>
</dbReference>
<dbReference type="GO" id="GO:0001731">
    <property type="term" value="P:formation of translation preinitiation complex"/>
    <property type="evidence" value="ECO:0007669"/>
    <property type="project" value="TreeGrafter"/>
</dbReference>
<dbReference type="PANTHER" id="PTHR42854:SF3">
    <property type="entry name" value="EUKARYOTIC TRANSLATION INITIATION FACTOR 2 SUBUNIT 3-RELATED"/>
    <property type="match status" value="1"/>
</dbReference>
<name>G0U8K1_TRYVY</name>
<evidence type="ECO:0000256" key="2">
    <source>
        <dbReference type="ARBA" id="ARBA00011986"/>
    </source>
</evidence>
<dbReference type="GO" id="GO:0005525">
    <property type="term" value="F:GTP binding"/>
    <property type="evidence" value="ECO:0007669"/>
    <property type="project" value="UniProtKB-KW"/>
</dbReference>
<dbReference type="PROSITE" id="PS51722">
    <property type="entry name" value="G_TR_2"/>
    <property type="match status" value="1"/>
</dbReference>
<sequence>MSENDIADFTYDESILAGDKAHDRGLAVQNIDALNVDEIGVETFEVMSRQATVNIGTIGHVAHGKSTVVKALSGVKTQKYHREAVMNITIHLGYANAKVFRCDSCRSPDAYHAFPSSQPDKTLCPNCSSPLTLKRHFSFVDCPGHDVLMATMLNGAAIMDAALLLIAANEPFPQPQTLEHLKAVEIMKLRNLIILQNKIDLVGEMTAQEQYTRIRNYIDSTIGFSAPIIPISAQLKCNINYLLEYLCRMPLPTRNLKCPARMTVVRSFDINKPGEMDIENLRGGVAGGTVTQGIIRVNQIVEIRPGQVHTQTGGTFSCTPLRTRALTLKAEDNSLQYAIPGGLIAVGTTLDPTLTRQDKMVGHMIGDEGSLPQVYSEIEVQYYLFSEMVGHSKQRDRSAKRVQKLNLQETLQINVGTLTAGATVVNITKSPDIAKLSLVTPVCCTMDEQIAISRLVEKNFRLIGWGTIRRGAPVNLN</sequence>